<dbReference type="AlphaFoldDB" id="A0A2T1C3U6"/>
<dbReference type="InterPro" id="IPR018535">
    <property type="entry name" value="DUF1996"/>
</dbReference>
<dbReference type="PANTHER" id="PTHR43662">
    <property type="match status" value="1"/>
</dbReference>
<evidence type="ECO:0000259" key="1">
    <source>
        <dbReference type="Pfam" id="PF09362"/>
    </source>
</evidence>
<keyword evidence="3" id="KW-1185">Reference proteome</keyword>
<dbReference type="PANTHER" id="PTHR43662:SF3">
    <property type="entry name" value="DOMAIN PROTEIN, PUTATIVE (AFU_ORTHOLOGUE AFUA_6G11970)-RELATED"/>
    <property type="match status" value="1"/>
</dbReference>
<gene>
    <name evidence="2" type="ORF">C7B64_11360</name>
</gene>
<reference evidence="2 3" key="2">
    <citation type="submission" date="2018-03" db="EMBL/GenBank/DDBJ databases">
        <title>The ancient ancestry and fast evolution of plastids.</title>
        <authorList>
            <person name="Moore K.R."/>
            <person name="Magnabosco C."/>
            <person name="Momper L."/>
            <person name="Gold D.A."/>
            <person name="Bosak T."/>
            <person name="Fournier G.P."/>
        </authorList>
    </citation>
    <scope>NUCLEOTIDE SEQUENCE [LARGE SCALE GENOMIC DNA]</scope>
    <source>
        <strain evidence="2 3">CCAP 1448/3</strain>
    </source>
</reference>
<accession>A0A2T1C3U6</accession>
<feature type="domain" description="DUF1996" evidence="1">
    <location>
        <begin position="80"/>
        <end position="295"/>
    </location>
</feature>
<evidence type="ECO:0000313" key="2">
    <source>
        <dbReference type="EMBL" id="PSB02817.1"/>
    </source>
</evidence>
<dbReference type="Proteomes" id="UP000238762">
    <property type="component" value="Unassembled WGS sequence"/>
</dbReference>
<sequence length="334" mass="36847">MYYMSKKKILKFITVLTMTVLLLFGYSVVNASGQIPPAQLPTGSLGSNTVDIRTTTESATPNTHGAFRARCFYSHMNYDDPIVFPNQIGASHLHTFFGNTKTNANSTYQSLTTSGNSTCEGGIANRSAYWVPTVMTATGNPVPPSFLLVYYKSFTTSTVKNIPNALRMVAGSSKAQNAQDPKVTFWECRNPSNVVVGTGASIPNCPKNSTLKLRVNFPICWDGFNLDSTDHKSHVSYGVKGKCPLSHPVNIPNVGFLVQWNVTTNSTTGWRLSSDMYDQSIPGGYSAHADWFEGWKPEIRTTWFENCLRGSKDCHVGLLDDGEILYNRVVPTRR</sequence>
<dbReference type="Pfam" id="PF09362">
    <property type="entry name" value="DUF1996"/>
    <property type="match status" value="1"/>
</dbReference>
<dbReference type="EMBL" id="PVWJ01000048">
    <property type="protein sequence ID" value="PSB02817.1"/>
    <property type="molecule type" value="Genomic_DNA"/>
</dbReference>
<proteinExistence type="predicted"/>
<dbReference type="OrthoDB" id="581239at2"/>
<evidence type="ECO:0000313" key="3">
    <source>
        <dbReference type="Proteomes" id="UP000238762"/>
    </source>
</evidence>
<reference evidence="2 3" key="1">
    <citation type="submission" date="2018-02" db="EMBL/GenBank/DDBJ databases">
        <authorList>
            <person name="Cohen D.B."/>
            <person name="Kent A.D."/>
        </authorList>
    </citation>
    <scope>NUCLEOTIDE SEQUENCE [LARGE SCALE GENOMIC DNA]</scope>
    <source>
        <strain evidence="2 3">CCAP 1448/3</strain>
    </source>
</reference>
<protein>
    <recommendedName>
        <fullName evidence="1">DUF1996 domain-containing protein</fullName>
    </recommendedName>
</protein>
<comment type="caution">
    <text evidence="2">The sequence shown here is derived from an EMBL/GenBank/DDBJ whole genome shotgun (WGS) entry which is preliminary data.</text>
</comment>
<organism evidence="2 3">
    <name type="scientific">Merismopedia glauca CCAP 1448/3</name>
    <dbReference type="NCBI Taxonomy" id="1296344"/>
    <lineage>
        <taxon>Bacteria</taxon>
        <taxon>Bacillati</taxon>
        <taxon>Cyanobacteriota</taxon>
        <taxon>Cyanophyceae</taxon>
        <taxon>Synechococcales</taxon>
        <taxon>Merismopediaceae</taxon>
        <taxon>Merismopedia</taxon>
    </lineage>
</organism>
<name>A0A2T1C3U6_9CYAN</name>